<dbReference type="Proteomes" id="UP000646211">
    <property type="component" value="Unassembled WGS sequence"/>
</dbReference>
<organism evidence="2 3">
    <name type="scientific">Flavobacterium soyangense</name>
    <dbReference type="NCBI Taxonomy" id="2023265"/>
    <lineage>
        <taxon>Bacteria</taxon>
        <taxon>Pseudomonadati</taxon>
        <taxon>Bacteroidota</taxon>
        <taxon>Flavobacteriia</taxon>
        <taxon>Flavobacteriales</taxon>
        <taxon>Flavobacteriaceae</taxon>
        <taxon>Flavobacterium</taxon>
    </lineage>
</organism>
<protein>
    <submittedName>
        <fullName evidence="2">Class I SAM-dependent methyltransferase</fullName>
    </submittedName>
</protein>
<dbReference type="Gene3D" id="3.40.50.150">
    <property type="entry name" value="Vaccinia Virus protein VP39"/>
    <property type="match status" value="1"/>
</dbReference>
<evidence type="ECO:0000313" key="2">
    <source>
        <dbReference type="EMBL" id="MBF2708063.1"/>
    </source>
</evidence>
<name>A0A930XYQ0_9FLAO</name>
<gene>
    <name evidence="2" type="ORF">IR213_05580</name>
</gene>
<keyword evidence="3" id="KW-1185">Reference proteome</keyword>
<dbReference type="RefSeq" id="WP_194311325.1">
    <property type="nucleotide sequence ID" value="NZ_JADHEC010000008.1"/>
</dbReference>
<evidence type="ECO:0000313" key="3">
    <source>
        <dbReference type="Proteomes" id="UP000646211"/>
    </source>
</evidence>
<dbReference type="Pfam" id="PF08241">
    <property type="entry name" value="Methyltransf_11"/>
    <property type="match status" value="1"/>
</dbReference>
<dbReference type="PANTHER" id="PTHR45180">
    <property type="entry name" value="OS01G0307686 PROTEIN"/>
    <property type="match status" value="1"/>
</dbReference>
<evidence type="ECO:0000259" key="1">
    <source>
        <dbReference type="Pfam" id="PF08241"/>
    </source>
</evidence>
<dbReference type="EMBL" id="JADHEC010000008">
    <property type="protein sequence ID" value="MBF2708063.1"/>
    <property type="molecule type" value="Genomic_DNA"/>
</dbReference>
<keyword evidence="2" id="KW-0489">Methyltransferase</keyword>
<dbReference type="GO" id="GO:0008757">
    <property type="term" value="F:S-adenosylmethionine-dependent methyltransferase activity"/>
    <property type="evidence" value="ECO:0007669"/>
    <property type="project" value="InterPro"/>
</dbReference>
<dbReference type="PANTHER" id="PTHR45180:SF1">
    <property type="entry name" value="OS01G0307686 PROTEIN"/>
    <property type="match status" value="1"/>
</dbReference>
<accession>A0A930XYQ0</accession>
<dbReference type="AlphaFoldDB" id="A0A930XYQ0"/>
<dbReference type="GO" id="GO:0032259">
    <property type="term" value="P:methylation"/>
    <property type="evidence" value="ECO:0007669"/>
    <property type="project" value="UniProtKB-KW"/>
</dbReference>
<dbReference type="CDD" id="cd02440">
    <property type="entry name" value="AdoMet_MTases"/>
    <property type="match status" value="1"/>
</dbReference>
<dbReference type="InterPro" id="IPR013216">
    <property type="entry name" value="Methyltransf_11"/>
</dbReference>
<proteinExistence type="predicted"/>
<keyword evidence="2" id="KW-0808">Transferase</keyword>
<comment type="caution">
    <text evidence="2">The sequence shown here is derived from an EMBL/GenBank/DDBJ whole genome shotgun (WGS) entry which is preliminary data.</text>
</comment>
<feature type="domain" description="Methyltransferase type 11" evidence="1">
    <location>
        <begin position="42"/>
        <end position="130"/>
    </location>
</feature>
<dbReference type="InterPro" id="IPR029063">
    <property type="entry name" value="SAM-dependent_MTases_sf"/>
</dbReference>
<dbReference type="SUPFAM" id="SSF53335">
    <property type="entry name" value="S-adenosyl-L-methionine-dependent methyltransferases"/>
    <property type="match status" value="1"/>
</dbReference>
<reference evidence="2" key="1">
    <citation type="submission" date="2020-11" db="EMBL/GenBank/DDBJ databases">
        <title>Genome of Flavobacterium soyangense.</title>
        <authorList>
            <person name="Liu Q."/>
            <person name="Xin Y.-H."/>
        </authorList>
    </citation>
    <scope>NUCLEOTIDE SEQUENCE</scope>
    <source>
        <strain evidence="2">CGMCC 1.13493</strain>
    </source>
</reference>
<sequence>MSTFKDNFSKQAEVYVKYRPTYPTELFEFLKSITAEHKLAWDCGTGNGQSAVQLAQFFDKIYATDPSQEQIKNAIPDVRIEYKVENAETPSSLNDKSVDLITVAQAVHWFDFSAFNNQVKRVLKPNGVIAVWAYGVPSINEKLDIIVKDFHDNVIGEFWLPENKLIDIEYSTIPFPFKEIETPEFFITKRVTLSEALGHFRSWSATQKYIDKYDENPINSLSQKLQEYWVEVETQKEMVWKLILKVGKIV</sequence>